<dbReference type="SMART" id="SM00450">
    <property type="entry name" value="RHOD"/>
    <property type="match status" value="1"/>
</dbReference>
<dbReference type="GO" id="GO:0005829">
    <property type="term" value="C:cytosol"/>
    <property type="evidence" value="ECO:0007669"/>
    <property type="project" value="TreeGrafter"/>
</dbReference>
<dbReference type="GO" id="GO:0004792">
    <property type="term" value="F:thiosulfate-cyanide sulfurtransferase activity"/>
    <property type="evidence" value="ECO:0007669"/>
    <property type="project" value="TreeGrafter"/>
</dbReference>
<keyword evidence="3" id="KW-1185">Reference proteome</keyword>
<dbReference type="InterPro" id="IPR001763">
    <property type="entry name" value="Rhodanese-like_dom"/>
</dbReference>
<protein>
    <submittedName>
        <fullName evidence="2">Putative adenylyltransferase/sulfurtransferase MoeZ</fullName>
    </submittedName>
</protein>
<dbReference type="EMBL" id="JYJB01000008">
    <property type="protein sequence ID" value="KJL47878.1"/>
    <property type="molecule type" value="Genomic_DNA"/>
</dbReference>
<dbReference type="Proteomes" id="UP000033900">
    <property type="component" value="Unassembled WGS sequence"/>
</dbReference>
<dbReference type="Pfam" id="PF00899">
    <property type="entry name" value="ThiF"/>
    <property type="match status" value="1"/>
</dbReference>
<proteinExistence type="predicted"/>
<dbReference type="STRING" id="273678.RS84_01506"/>
<name>A0A0M2HTU9_9MICO</name>
<reference evidence="2 3" key="1">
    <citation type="submission" date="2015-02" db="EMBL/GenBank/DDBJ databases">
        <title>Draft genome sequences of ten Microbacterium spp. with emphasis on heavy metal contaminated environments.</title>
        <authorList>
            <person name="Corretto E."/>
        </authorList>
    </citation>
    <scope>NUCLEOTIDE SEQUENCE [LARGE SCALE GENOMIC DNA]</scope>
    <source>
        <strain evidence="2 3">SA35</strain>
    </source>
</reference>
<evidence type="ECO:0000259" key="1">
    <source>
        <dbReference type="PROSITE" id="PS50206"/>
    </source>
</evidence>
<dbReference type="InterPro" id="IPR035985">
    <property type="entry name" value="Ubiquitin-activating_enz"/>
</dbReference>
<dbReference type="PANTHER" id="PTHR10953:SF102">
    <property type="entry name" value="ADENYLYLTRANSFERASE AND SULFURTRANSFERASE MOCS3"/>
    <property type="match status" value="1"/>
</dbReference>
<dbReference type="PANTHER" id="PTHR10953">
    <property type="entry name" value="UBIQUITIN-ACTIVATING ENZYME E1"/>
    <property type="match status" value="1"/>
</dbReference>
<keyword evidence="2" id="KW-0808">Transferase</keyword>
<gene>
    <name evidence="2" type="primary">moeZ_1</name>
    <name evidence="2" type="ORF">RS84_01506</name>
</gene>
<evidence type="ECO:0000313" key="3">
    <source>
        <dbReference type="Proteomes" id="UP000033900"/>
    </source>
</evidence>
<dbReference type="GO" id="GO:0008146">
    <property type="term" value="F:sulfotransferase activity"/>
    <property type="evidence" value="ECO:0007669"/>
    <property type="project" value="TreeGrafter"/>
</dbReference>
<accession>A0A0M2HTU9</accession>
<feature type="domain" description="Rhodanese" evidence="1">
    <location>
        <begin position="304"/>
        <end position="390"/>
    </location>
</feature>
<comment type="caution">
    <text evidence="2">The sequence shown here is derived from an EMBL/GenBank/DDBJ whole genome shotgun (WGS) entry which is preliminary data.</text>
</comment>
<dbReference type="PROSITE" id="PS50206">
    <property type="entry name" value="RHODANESE_3"/>
    <property type="match status" value="1"/>
</dbReference>
<dbReference type="InterPro" id="IPR000594">
    <property type="entry name" value="ThiF_NAD_FAD-bd"/>
</dbReference>
<dbReference type="AlphaFoldDB" id="A0A0M2HTU9"/>
<evidence type="ECO:0000313" key="2">
    <source>
        <dbReference type="EMBL" id="KJL47878.1"/>
    </source>
</evidence>
<dbReference type="SUPFAM" id="SSF69572">
    <property type="entry name" value="Activating enzymes of the ubiquitin-like proteins"/>
    <property type="match status" value="1"/>
</dbReference>
<dbReference type="GO" id="GO:0016779">
    <property type="term" value="F:nucleotidyltransferase activity"/>
    <property type="evidence" value="ECO:0007669"/>
    <property type="project" value="UniProtKB-KW"/>
</dbReference>
<dbReference type="Gene3D" id="3.40.50.720">
    <property type="entry name" value="NAD(P)-binding Rossmann-like Domain"/>
    <property type="match status" value="1"/>
</dbReference>
<dbReference type="CDD" id="cd00757">
    <property type="entry name" value="ThiF_MoeB_HesA_family"/>
    <property type="match status" value="1"/>
</dbReference>
<dbReference type="Gene3D" id="3.40.250.10">
    <property type="entry name" value="Rhodanese-like domain"/>
    <property type="match status" value="1"/>
</dbReference>
<dbReference type="PATRIC" id="fig|273678.4.peg.1504"/>
<dbReference type="InterPro" id="IPR045886">
    <property type="entry name" value="ThiF/MoeB/HesA"/>
</dbReference>
<dbReference type="Pfam" id="PF00581">
    <property type="entry name" value="Rhodanese"/>
    <property type="match status" value="1"/>
</dbReference>
<dbReference type="GO" id="GO:0008641">
    <property type="term" value="F:ubiquitin-like modifier activating enzyme activity"/>
    <property type="evidence" value="ECO:0007669"/>
    <property type="project" value="InterPro"/>
</dbReference>
<sequence length="404" mass="42856">MPRRRLSRMTPPADIRPRGTWLVEPAPTLEPDRIMRYSRQLMLPGFGESAQRRLAAARVLVIGAGGLGSALVPVLAGSGVGTIGVVDDDVVELSNLHRQLSHGVADIGRAKVDSLAETVAAIDPAIVVVRHRERVSTANLPGLLEDYDLLVDGSDNFATRYLANDAAELAGKPLVWGSILRFHGQVGVAWKGRGPTFRDLFPAPPPADEALSCELGGVLPSLCTAIGSLMATEVIKVITGVGEPLLGRVLFYDALTARTREIGYAVDETREELTGLDDYEVLCGTAADPDLSISAAELLRRRRAGERMLLLDVREAEEAAARRIPGSELLPVGRIDAGESVDATLPVVVYCEQDPRSRRAAAALRGRGVDAVYVAGGIRSFVAVGGEVESAIDASAARGEGVHA</sequence>
<dbReference type="InterPro" id="IPR036873">
    <property type="entry name" value="Rhodanese-like_dom_sf"/>
</dbReference>
<organism evidence="2 3">
    <name type="scientific">Microbacterium hydrocarbonoxydans</name>
    <dbReference type="NCBI Taxonomy" id="273678"/>
    <lineage>
        <taxon>Bacteria</taxon>
        <taxon>Bacillati</taxon>
        <taxon>Actinomycetota</taxon>
        <taxon>Actinomycetes</taxon>
        <taxon>Micrococcales</taxon>
        <taxon>Microbacteriaceae</taxon>
        <taxon>Microbacterium</taxon>
    </lineage>
</organism>
<keyword evidence="2" id="KW-0548">Nucleotidyltransferase</keyword>